<name>A0A1G2NC48_9BACT</name>
<protein>
    <submittedName>
        <fullName evidence="2">Uncharacterized protein</fullName>
    </submittedName>
</protein>
<gene>
    <name evidence="2" type="ORF">A2928_02945</name>
</gene>
<reference evidence="2 3" key="1">
    <citation type="journal article" date="2016" name="Nat. Commun.">
        <title>Thousands of microbial genomes shed light on interconnected biogeochemical processes in an aquifer system.</title>
        <authorList>
            <person name="Anantharaman K."/>
            <person name="Brown C.T."/>
            <person name="Hug L.A."/>
            <person name="Sharon I."/>
            <person name="Castelle C.J."/>
            <person name="Probst A.J."/>
            <person name="Thomas B.C."/>
            <person name="Singh A."/>
            <person name="Wilkins M.J."/>
            <person name="Karaoz U."/>
            <person name="Brodie E.L."/>
            <person name="Williams K.H."/>
            <person name="Hubbard S.S."/>
            <person name="Banfield J.F."/>
        </authorList>
    </citation>
    <scope>NUCLEOTIDE SEQUENCE [LARGE SCALE GENOMIC DNA]</scope>
</reference>
<comment type="caution">
    <text evidence="2">The sequence shown here is derived from an EMBL/GenBank/DDBJ whole genome shotgun (WGS) entry which is preliminary data.</text>
</comment>
<accession>A0A1G2NC48</accession>
<sequence>MEPQIPNSNKDNRQKIFHTLEDDLETIGKEASADDILQKKKRVDAASQFLDKSDAHVSHHSNEAVPSEISTAPRNSLGRLSPIRTYASDVGEAIHNKNTSLIDIALAENARKTDEKEYAEDTARKKINGRYFIATLSIILLAAGIIWTVIALIDVAPRPIIAVNSDGLITADDRIVIKASDLDRTKLRAALIAAEKSLPPAGLFELYLEKTPATKESASVPLATEELFLILETSLPPELLRAFQKKFFLGVEKNREAHFFIIIPLDSYENGFAGMLRIEENLHALFKDLLMLKPLYTILSTPVATSTASTTPDKKITAPRFGDVLIHNKDARILKTTSGESSLIYAFPDTGTLIITDTPETYLEISRKLDENSLVR</sequence>
<dbReference type="Proteomes" id="UP000176221">
    <property type="component" value="Unassembled WGS sequence"/>
</dbReference>
<feature type="transmembrane region" description="Helical" evidence="1">
    <location>
        <begin position="131"/>
        <end position="153"/>
    </location>
</feature>
<proteinExistence type="predicted"/>
<evidence type="ECO:0000256" key="1">
    <source>
        <dbReference type="SAM" id="Phobius"/>
    </source>
</evidence>
<keyword evidence="1" id="KW-0472">Membrane</keyword>
<keyword evidence="1" id="KW-0812">Transmembrane</keyword>
<keyword evidence="1" id="KW-1133">Transmembrane helix</keyword>
<dbReference type="AlphaFoldDB" id="A0A1G2NC48"/>
<evidence type="ECO:0000313" key="3">
    <source>
        <dbReference type="Proteomes" id="UP000176221"/>
    </source>
</evidence>
<dbReference type="EMBL" id="MHRX01000027">
    <property type="protein sequence ID" value="OHA33678.1"/>
    <property type="molecule type" value="Genomic_DNA"/>
</dbReference>
<evidence type="ECO:0000313" key="2">
    <source>
        <dbReference type="EMBL" id="OHA33678.1"/>
    </source>
</evidence>
<organism evidence="2 3">
    <name type="scientific">Candidatus Taylorbacteria bacterium RIFCSPLOWO2_01_FULL_45_15b</name>
    <dbReference type="NCBI Taxonomy" id="1802319"/>
    <lineage>
        <taxon>Bacteria</taxon>
        <taxon>Candidatus Tayloriibacteriota</taxon>
    </lineage>
</organism>
<dbReference type="STRING" id="1802319.A2928_02945"/>